<evidence type="ECO:0000256" key="1">
    <source>
        <dbReference type="ARBA" id="ARBA00006484"/>
    </source>
</evidence>
<dbReference type="Pfam" id="PF13561">
    <property type="entry name" value="adh_short_C2"/>
    <property type="match status" value="1"/>
</dbReference>
<keyword evidence="2" id="KW-0560">Oxidoreductase</keyword>
<organism evidence="4 5">
    <name type="scientific">Lactobacillus selangorensis</name>
    <dbReference type="NCBI Taxonomy" id="81857"/>
    <lineage>
        <taxon>Bacteria</taxon>
        <taxon>Bacillati</taxon>
        <taxon>Bacillota</taxon>
        <taxon>Bacilli</taxon>
        <taxon>Lactobacillales</taxon>
        <taxon>Lactobacillaceae</taxon>
        <taxon>Lactobacillus</taxon>
    </lineage>
</organism>
<dbReference type="FunFam" id="3.40.50.720:FF:000084">
    <property type="entry name" value="Short-chain dehydrogenase reductase"/>
    <property type="match status" value="1"/>
</dbReference>
<accession>A0A0R2FWD3</accession>
<dbReference type="STRING" id="81857.IV38_GL001095"/>
<dbReference type="InterPro" id="IPR002347">
    <property type="entry name" value="SDR_fam"/>
</dbReference>
<dbReference type="PRINTS" id="PR00080">
    <property type="entry name" value="SDRFAMILY"/>
</dbReference>
<dbReference type="OrthoDB" id="9803333at2"/>
<dbReference type="Gene3D" id="3.40.50.720">
    <property type="entry name" value="NAD(P)-binding Rossmann-like Domain"/>
    <property type="match status" value="1"/>
</dbReference>
<dbReference type="GO" id="GO:0008206">
    <property type="term" value="P:bile acid metabolic process"/>
    <property type="evidence" value="ECO:0007669"/>
    <property type="project" value="UniProtKB-ARBA"/>
</dbReference>
<dbReference type="AlphaFoldDB" id="A0A0R2FWD3"/>
<dbReference type="RefSeq" id="WP_057768957.1">
    <property type="nucleotide sequence ID" value="NZ_JQAT01000002.1"/>
</dbReference>
<dbReference type="PANTHER" id="PTHR43477">
    <property type="entry name" value="DIHYDROANTICAPSIN 7-DEHYDROGENASE"/>
    <property type="match status" value="1"/>
</dbReference>
<dbReference type="NCBIfam" id="NF005118">
    <property type="entry name" value="PRK06550.1"/>
    <property type="match status" value="1"/>
</dbReference>
<dbReference type="Proteomes" id="UP000051751">
    <property type="component" value="Unassembled WGS sequence"/>
</dbReference>
<comment type="similarity">
    <text evidence="1">Belongs to the short-chain dehydrogenases/reductases (SDR) family.</text>
</comment>
<evidence type="ECO:0000256" key="2">
    <source>
        <dbReference type="ARBA" id="ARBA00023002"/>
    </source>
</evidence>
<evidence type="ECO:0000313" key="6">
    <source>
        <dbReference type="Proteomes" id="UP000051751"/>
    </source>
</evidence>
<dbReference type="Proteomes" id="UP000051645">
    <property type="component" value="Unassembled WGS sequence"/>
</dbReference>
<protein>
    <submittedName>
        <fullName evidence="4">Oxidoreductase, short chain dehydrogenase reductase family protein</fullName>
    </submittedName>
</protein>
<evidence type="ECO:0000313" key="4">
    <source>
        <dbReference type="EMBL" id="KRN32703.1"/>
    </source>
</evidence>
<dbReference type="PATRIC" id="fig|81857.3.peg.1101"/>
<dbReference type="GO" id="GO:0016491">
    <property type="term" value="F:oxidoreductase activity"/>
    <property type="evidence" value="ECO:0007669"/>
    <property type="project" value="UniProtKB-KW"/>
</dbReference>
<dbReference type="InterPro" id="IPR051122">
    <property type="entry name" value="SDR_DHRS6-like"/>
</dbReference>
<dbReference type="EMBL" id="JQAT01000002">
    <property type="protein sequence ID" value="KRN28887.1"/>
    <property type="molecule type" value="Genomic_DNA"/>
</dbReference>
<gene>
    <name evidence="3" type="ORF">IV38_GL001095</name>
    <name evidence="4" type="ORF">IV40_GL000758</name>
</gene>
<dbReference type="InterPro" id="IPR036291">
    <property type="entry name" value="NAD(P)-bd_dom_sf"/>
</dbReference>
<dbReference type="PANTHER" id="PTHR43477:SF1">
    <property type="entry name" value="DIHYDROANTICAPSIN 7-DEHYDROGENASE"/>
    <property type="match status" value="1"/>
</dbReference>
<evidence type="ECO:0000313" key="3">
    <source>
        <dbReference type="EMBL" id="KRN28887.1"/>
    </source>
</evidence>
<proteinExistence type="inferred from homology"/>
<evidence type="ECO:0000313" key="5">
    <source>
        <dbReference type="Proteomes" id="UP000051645"/>
    </source>
</evidence>
<keyword evidence="5" id="KW-1185">Reference proteome</keyword>
<sequence>MQFTEFKGQHVLVSGVASGIGAAQAQAFLQQGAQVIGIDLHQPAWTNPHLTFAQVDVSKSADVKAFAQQVTTPIDILLNTAGILDGYAPTLETDEALWDRIINTNLKSMYLLTNAFLPGMLVQKHGVIINMASIAGLIAGGGGAAYTAAKHGIVGYTQQVDYDYAGQGIRANAIAPGAIDTPMNKADFAGDAHMAKWVAAQTPAKRWAQPSEVADLTLFLASHHADYLHGDVIPIDGGWLEK</sequence>
<dbReference type="PRINTS" id="PR00081">
    <property type="entry name" value="GDHRDH"/>
</dbReference>
<dbReference type="CDD" id="cd05233">
    <property type="entry name" value="SDR_c"/>
    <property type="match status" value="1"/>
</dbReference>
<name>A0A0R2FWD3_9LACO</name>
<dbReference type="EMBL" id="JQAZ01000002">
    <property type="protein sequence ID" value="KRN32703.1"/>
    <property type="molecule type" value="Genomic_DNA"/>
</dbReference>
<dbReference type="SUPFAM" id="SSF51735">
    <property type="entry name" value="NAD(P)-binding Rossmann-fold domains"/>
    <property type="match status" value="1"/>
</dbReference>
<comment type="caution">
    <text evidence="4">The sequence shown here is derived from an EMBL/GenBank/DDBJ whole genome shotgun (WGS) entry which is preliminary data.</text>
</comment>
<reference evidence="5 6" key="1">
    <citation type="journal article" date="2015" name="Genome Announc.">
        <title>Expanding the biotechnology potential of lactobacilli through comparative genomics of 213 strains and associated genera.</title>
        <authorList>
            <person name="Sun Z."/>
            <person name="Harris H.M."/>
            <person name="McCann A."/>
            <person name="Guo C."/>
            <person name="Argimon S."/>
            <person name="Zhang W."/>
            <person name="Yang X."/>
            <person name="Jeffery I.B."/>
            <person name="Cooney J.C."/>
            <person name="Kagawa T.F."/>
            <person name="Liu W."/>
            <person name="Song Y."/>
            <person name="Salvetti E."/>
            <person name="Wrobel A."/>
            <person name="Rasinkangas P."/>
            <person name="Parkhill J."/>
            <person name="Rea M.C."/>
            <person name="O'Sullivan O."/>
            <person name="Ritari J."/>
            <person name="Douillard F.P."/>
            <person name="Paul Ross R."/>
            <person name="Yang R."/>
            <person name="Briner A.E."/>
            <person name="Felis G.E."/>
            <person name="de Vos W.M."/>
            <person name="Barrangou R."/>
            <person name="Klaenhammer T.R."/>
            <person name="Caufield P.W."/>
            <person name="Cui Y."/>
            <person name="Zhang H."/>
            <person name="O'Toole P.W."/>
        </authorList>
    </citation>
    <scope>NUCLEOTIDE SEQUENCE [LARGE SCALE GENOMIC DNA]</scope>
    <source>
        <strain evidence="3 6">ATCC BAA-66</strain>
        <strain evidence="4 5">DSM 13344</strain>
    </source>
</reference>